<accession>R7T6E7</accession>
<dbReference type="PANTHER" id="PTHR11075">
    <property type="entry name" value="PEPTIDE CHAIN RELEASE FACTOR"/>
    <property type="match status" value="1"/>
</dbReference>
<proteinExistence type="inferred from homology"/>
<dbReference type="FunCoup" id="R7T6E7">
    <property type="interactions" value="1359"/>
</dbReference>
<dbReference type="GO" id="GO:0005762">
    <property type="term" value="C:mitochondrial large ribosomal subunit"/>
    <property type="evidence" value="ECO:0007669"/>
    <property type="project" value="TreeGrafter"/>
</dbReference>
<evidence type="ECO:0000313" key="6">
    <source>
        <dbReference type="EMBL" id="ELT88888.1"/>
    </source>
</evidence>
<dbReference type="SUPFAM" id="SSF110916">
    <property type="entry name" value="Peptidyl-tRNA hydrolase domain-like"/>
    <property type="match status" value="1"/>
</dbReference>
<dbReference type="Gene3D" id="3.30.160.20">
    <property type="match status" value="1"/>
</dbReference>
<reference evidence="8" key="1">
    <citation type="submission" date="2012-12" db="EMBL/GenBank/DDBJ databases">
        <authorList>
            <person name="Hellsten U."/>
            <person name="Grimwood J."/>
            <person name="Chapman J.A."/>
            <person name="Shapiro H."/>
            <person name="Aerts A."/>
            <person name="Otillar R.P."/>
            <person name="Terry A.Y."/>
            <person name="Boore J.L."/>
            <person name="Simakov O."/>
            <person name="Marletaz F."/>
            <person name="Cho S.-J."/>
            <person name="Edsinger-Gonzales E."/>
            <person name="Havlak P."/>
            <person name="Kuo D.-H."/>
            <person name="Larsson T."/>
            <person name="Lv J."/>
            <person name="Arendt D."/>
            <person name="Savage R."/>
            <person name="Osoegawa K."/>
            <person name="de Jong P."/>
            <person name="Lindberg D.R."/>
            <person name="Seaver E.C."/>
            <person name="Weisblat D.A."/>
            <person name="Putnam N.H."/>
            <person name="Grigoriev I.V."/>
            <person name="Rokhsar D.S."/>
        </authorList>
    </citation>
    <scope>NUCLEOTIDE SEQUENCE</scope>
    <source>
        <strain evidence="8">I ESC-2004</strain>
    </source>
</reference>
<evidence type="ECO:0000256" key="3">
    <source>
        <dbReference type="ARBA" id="ARBA00039441"/>
    </source>
</evidence>
<dbReference type="EC" id="3.1.1.29" evidence="1"/>
<dbReference type="GO" id="GO:0004045">
    <property type="term" value="F:peptidyl-tRNA hydrolase activity"/>
    <property type="evidence" value="ECO:0007669"/>
    <property type="project" value="UniProtKB-EC"/>
</dbReference>
<dbReference type="AlphaFoldDB" id="R7T6E7"/>
<dbReference type="HOGENOM" id="CLU_089470_6_3_1"/>
<keyword evidence="8" id="KW-1185">Reference proteome</keyword>
<dbReference type="Proteomes" id="UP000014760">
    <property type="component" value="Unassembled WGS sequence"/>
</dbReference>
<evidence type="ECO:0000259" key="5">
    <source>
        <dbReference type="Pfam" id="PF00472"/>
    </source>
</evidence>
<sequence>MHHIVQNALFIKLSYVTNETFLPQAEDGAFTGFIPLRELEVKHLRGSGPGGQNVNKVNTKVEVRFHVETAEWVPKEARYVLLQQEKNRINKEGYLIVSSDKTRKQLLNQADCLEKIRQMVRLACTPDVEPSQDDFRIMSLKKEKARQEILREKKRHSLKKSDRVKF</sequence>
<evidence type="ECO:0000256" key="2">
    <source>
        <dbReference type="ARBA" id="ARBA00038225"/>
    </source>
</evidence>
<dbReference type="Pfam" id="PF00472">
    <property type="entry name" value="RF-1"/>
    <property type="match status" value="1"/>
</dbReference>
<dbReference type="GO" id="GO:0070126">
    <property type="term" value="P:mitochondrial translational termination"/>
    <property type="evidence" value="ECO:0007669"/>
    <property type="project" value="TreeGrafter"/>
</dbReference>
<dbReference type="FunFam" id="3.30.160.20:FF:000046">
    <property type="entry name" value="Peptidyl-tRNA hydrolase ICT1"/>
    <property type="match status" value="1"/>
</dbReference>
<dbReference type="OrthoDB" id="270639at2759"/>
<reference evidence="7" key="3">
    <citation type="submission" date="2015-06" db="UniProtKB">
        <authorList>
            <consortium name="EnsemblMetazoa"/>
        </authorList>
    </citation>
    <scope>IDENTIFICATION</scope>
</reference>
<comment type="similarity">
    <text evidence="2">Belongs to the prokaryotic/mitochondrial release factor family. Mitochondrion-specific ribosomal protein mL62 subfamily.</text>
</comment>
<feature type="domain" description="Prokaryotic-type class I peptide chain release factors" evidence="5">
    <location>
        <begin position="34"/>
        <end position="165"/>
    </location>
</feature>
<dbReference type="PANTHER" id="PTHR11075:SF54">
    <property type="entry name" value="LARGE RIBOSOMAL SUBUNIT PROTEIN ML62"/>
    <property type="match status" value="1"/>
</dbReference>
<dbReference type="InterPro" id="IPR052104">
    <property type="entry name" value="Mito_Release_Factor_mL62"/>
</dbReference>
<gene>
    <name evidence="6" type="ORF">CAPTEDRAFT_179133</name>
</gene>
<name>R7T6E7_CAPTE</name>
<evidence type="ECO:0000313" key="8">
    <source>
        <dbReference type="Proteomes" id="UP000014760"/>
    </source>
</evidence>
<dbReference type="InterPro" id="IPR000352">
    <property type="entry name" value="Pep_chain_release_fac_I"/>
</dbReference>
<evidence type="ECO:0000313" key="7">
    <source>
        <dbReference type="EnsemblMetazoa" id="CapteP179133"/>
    </source>
</evidence>
<evidence type="ECO:0000256" key="1">
    <source>
        <dbReference type="ARBA" id="ARBA00013260"/>
    </source>
</evidence>
<reference evidence="6 8" key="2">
    <citation type="journal article" date="2013" name="Nature">
        <title>Insights into bilaterian evolution from three spiralian genomes.</title>
        <authorList>
            <person name="Simakov O."/>
            <person name="Marletaz F."/>
            <person name="Cho S.J."/>
            <person name="Edsinger-Gonzales E."/>
            <person name="Havlak P."/>
            <person name="Hellsten U."/>
            <person name="Kuo D.H."/>
            <person name="Larsson T."/>
            <person name="Lv J."/>
            <person name="Arendt D."/>
            <person name="Savage R."/>
            <person name="Osoegawa K."/>
            <person name="de Jong P."/>
            <person name="Grimwood J."/>
            <person name="Chapman J.A."/>
            <person name="Shapiro H."/>
            <person name="Aerts A."/>
            <person name="Otillar R.P."/>
            <person name="Terry A.Y."/>
            <person name="Boore J.L."/>
            <person name="Grigoriev I.V."/>
            <person name="Lindberg D.R."/>
            <person name="Seaver E.C."/>
            <person name="Weisblat D.A."/>
            <person name="Putnam N.H."/>
            <person name="Rokhsar D.S."/>
        </authorList>
    </citation>
    <scope>NUCLEOTIDE SEQUENCE</scope>
    <source>
        <strain evidence="6 8">I ESC-2004</strain>
    </source>
</reference>
<organism evidence="6">
    <name type="scientific">Capitella teleta</name>
    <name type="common">Polychaete worm</name>
    <dbReference type="NCBI Taxonomy" id="283909"/>
    <lineage>
        <taxon>Eukaryota</taxon>
        <taxon>Metazoa</taxon>
        <taxon>Spiralia</taxon>
        <taxon>Lophotrochozoa</taxon>
        <taxon>Annelida</taxon>
        <taxon>Polychaeta</taxon>
        <taxon>Sedentaria</taxon>
        <taxon>Scolecida</taxon>
        <taxon>Capitellidae</taxon>
        <taxon>Capitella</taxon>
    </lineage>
</organism>
<dbReference type="OMA" id="WYNSFDA"/>
<protein>
    <recommendedName>
        <fullName evidence="3">Large ribosomal subunit protein mL62</fullName>
        <ecNumber evidence="1">3.1.1.29</ecNumber>
    </recommendedName>
    <alternativeName>
        <fullName evidence="4">Peptidyl-tRNA hydrolase ICT1, mitochondrial</fullName>
    </alternativeName>
</protein>
<dbReference type="STRING" id="283909.R7T6E7"/>
<dbReference type="EMBL" id="KB311643">
    <property type="protein sequence ID" value="ELT88888.1"/>
    <property type="molecule type" value="Genomic_DNA"/>
</dbReference>
<dbReference type="EMBL" id="AMQN01015140">
    <property type="status" value="NOT_ANNOTATED_CDS"/>
    <property type="molecule type" value="Genomic_DNA"/>
</dbReference>
<dbReference type="GO" id="GO:0016150">
    <property type="term" value="F:translation release factor activity, codon nonspecific"/>
    <property type="evidence" value="ECO:0007669"/>
    <property type="project" value="TreeGrafter"/>
</dbReference>
<evidence type="ECO:0000256" key="4">
    <source>
        <dbReference type="ARBA" id="ARBA00041531"/>
    </source>
</evidence>
<dbReference type="EnsemblMetazoa" id="CapteT179133">
    <property type="protein sequence ID" value="CapteP179133"/>
    <property type="gene ID" value="CapteG179133"/>
</dbReference>